<evidence type="ECO:0000256" key="4">
    <source>
        <dbReference type="ARBA" id="ARBA00022741"/>
    </source>
</evidence>
<evidence type="ECO:0000256" key="1">
    <source>
        <dbReference type="ARBA" id="ARBA00005188"/>
    </source>
</evidence>
<dbReference type="Gene3D" id="3.60.110.10">
    <property type="entry name" value="Carbon-nitrogen hydrolase"/>
    <property type="match status" value="1"/>
</dbReference>
<keyword evidence="3 7" id="KW-0436">Ligase</keyword>
<dbReference type="GO" id="GO:0004359">
    <property type="term" value="F:glutaminase activity"/>
    <property type="evidence" value="ECO:0007669"/>
    <property type="project" value="InterPro"/>
</dbReference>
<evidence type="ECO:0000256" key="7">
    <source>
        <dbReference type="HAMAP-Rule" id="MF_02090"/>
    </source>
</evidence>
<feature type="binding site" evidence="7">
    <location>
        <begin position="475"/>
        <end position="478"/>
    </location>
    <ligand>
        <name>deamido-NAD(+)</name>
        <dbReference type="ChEBI" id="CHEBI:58437"/>
        <note>ligand shared between two neighboring subunits</note>
    </ligand>
</feature>
<feature type="binding site" evidence="7">
    <location>
        <position position="201"/>
    </location>
    <ligand>
        <name>L-glutamine</name>
        <dbReference type="ChEBI" id="CHEBI:58359"/>
    </ligand>
</feature>
<dbReference type="InterPro" id="IPR014729">
    <property type="entry name" value="Rossmann-like_a/b/a_fold"/>
</dbReference>
<feature type="binding site" evidence="7">
    <location>
        <position position="441"/>
    </location>
    <ligand>
        <name>deamido-NAD(+)</name>
        <dbReference type="ChEBI" id="CHEBI:58437"/>
        <note>ligand shared between two neighboring subunits</note>
    </ligand>
</feature>
<comment type="pathway">
    <text evidence="1 7 8">Cofactor biosynthesis; NAD(+) biosynthesis; NAD(+) from deamido-NAD(+) (L-Gln route): step 1/1.</text>
</comment>
<dbReference type="Gene3D" id="1.10.10.1140">
    <property type="entry name" value="Glutamine-dependent NAD+ synthetase, C-terminal domain"/>
    <property type="match status" value="1"/>
</dbReference>
<feature type="binding site" evidence="7">
    <location>
        <position position="465"/>
    </location>
    <ligand>
        <name>ATP</name>
        <dbReference type="ChEBI" id="CHEBI:30616"/>
    </ligand>
</feature>
<evidence type="ECO:0000256" key="2">
    <source>
        <dbReference type="ARBA" id="ARBA00007145"/>
    </source>
</evidence>
<dbReference type="PROSITE" id="PS50263">
    <property type="entry name" value="CN_HYDROLASE"/>
    <property type="match status" value="1"/>
</dbReference>
<feature type="binding site" evidence="7">
    <location>
        <position position="121"/>
    </location>
    <ligand>
        <name>L-glutamine</name>
        <dbReference type="ChEBI" id="CHEBI:58359"/>
    </ligand>
</feature>
<evidence type="ECO:0000313" key="11">
    <source>
        <dbReference type="EMBL" id="EEN82901.1"/>
    </source>
</evidence>
<dbReference type="UniPathway" id="UPA00253">
    <property type="reaction ID" value="UER00334"/>
</dbReference>
<keyword evidence="6 7" id="KW-0520">NAD</keyword>
<feature type="active site" description="For glutaminase activity" evidence="7">
    <location>
        <position position="115"/>
    </location>
</feature>
<comment type="similarity">
    <text evidence="2 7 8">In the C-terminal section; belongs to the NAD synthetase family.</text>
</comment>
<dbReference type="Pfam" id="PF00795">
    <property type="entry name" value="CN_hydrolase"/>
    <property type="match status" value="1"/>
</dbReference>
<dbReference type="InterPro" id="IPR041856">
    <property type="entry name" value="NAD+_synth_C"/>
</dbReference>
<keyword evidence="5 7" id="KW-0067">ATP-binding</keyword>
<dbReference type="Proteomes" id="UP000004295">
    <property type="component" value="Unassembled WGS sequence"/>
</dbReference>
<dbReference type="GO" id="GO:0009435">
    <property type="term" value="P:NAD+ biosynthetic process"/>
    <property type="evidence" value="ECO:0007669"/>
    <property type="project" value="UniProtKB-UniRule"/>
</dbReference>
<comment type="function">
    <text evidence="7">Catalyzes the ATP-dependent amidation of deamido-NAD to form NAD. Uses L-glutamine as a nitrogen source.</text>
</comment>
<dbReference type="eggNOG" id="COG0171">
    <property type="taxonomic scope" value="Bacteria"/>
</dbReference>
<dbReference type="CDD" id="cd07570">
    <property type="entry name" value="GAT_Gln-NAD-synth"/>
    <property type="match status" value="1"/>
</dbReference>
<evidence type="ECO:0000256" key="6">
    <source>
        <dbReference type="ARBA" id="ARBA00023027"/>
    </source>
</evidence>
<feature type="domain" description="CN hydrolase" evidence="10">
    <location>
        <begin position="6"/>
        <end position="268"/>
    </location>
</feature>
<dbReference type="InterPro" id="IPR014445">
    <property type="entry name" value="Gln-dep_NAD_synthase"/>
</dbReference>
<dbReference type="GO" id="GO:0005524">
    <property type="term" value="F:ATP binding"/>
    <property type="evidence" value="ECO:0007669"/>
    <property type="project" value="UniProtKB-UniRule"/>
</dbReference>
<dbReference type="EC" id="6.3.5.1" evidence="7 8"/>
<protein>
    <recommendedName>
        <fullName evidence="7 8">Glutamine-dependent NAD(+) synthetase</fullName>
        <ecNumber evidence="7 8">6.3.5.1</ecNumber>
    </recommendedName>
    <alternativeName>
        <fullName evidence="7 8">NAD(+) synthase [glutamine-hydrolyzing]</fullName>
    </alternativeName>
</protein>
<dbReference type="STRING" id="553175.POREN0001_1588"/>
<dbReference type="GeneID" id="93365900"/>
<dbReference type="EMBL" id="ACNN01000018">
    <property type="protein sequence ID" value="EEN82901.1"/>
    <property type="molecule type" value="Genomic_DNA"/>
</dbReference>
<dbReference type="InterPro" id="IPR036526">
    <property type="entry name" value="C-N_Hydrolase_sf"/>
</dbReference>
<keyword evidence="4 7" id="KW-0547">Nucleotide-binding</keyword>
<dbReference type="Pfam" id="PF02540">
    <property type="entry name" value="NAD_synthase"/>
    <property type="match status" value="1"/>
</dbReference>
<dbReference type="GO" id="GO:0005737">
    <property type="term" value="C:cytoplasm"/>
    <property type="evidence" value="ECO:0007669"/>
    <property type="project" value="InterPro"/>
</dbReference>
<feature type="binding site" evidence="7">
    <location>
        <position position="195"/>
    </location>
    <ligand>
        <name>L-glutamine</name>
        <dbReference type="ChEBI" id="CHEBI:58359"/>
    </ligand>
</feature>
<accession>C3JAA0</accession>
<feature type="active site" description="Proton acceptor; for glutaminase activity" evidence="7">
    <location>
        <position position="46"/>
    </location>
</feature>
<comment type="caution">
    <text evidence="11">The sequence shown here is derived from an EMBL/GenBank/DDBJ whole genome shotgun (WGS) entry which is preliminary data.</text>
</comment>
<dbReference type="AlphaFoldDB" id="C3JAA0"/>
<comment type="catalytic activity">
    <reaction evidence="7 8">
        <text>deamido-NAD(+) + L-glutamine + ATP + H2O = L-glutamate + AMP + diphosphate + NAD(+) + H(+)</text>
        <dbReference type="Rhea" id="RHEA:24384"/>
        <dbReference type="ChEBI" id="CHEBI:15377"/>
        <dbReference type="ChEBI" id="CHEBI:15378"/>
        <dbReference type="ChEBI" id="CHEBI:29985"/>
        <dbReference type="ChEBI" id="CHEBI:30616"/>
        <dbReference type="ChEBI" id="CHEBI:33019"/>
        <dbReference type="ChEBI" id="CHEBI:57540"/>
        <dbReference type="ChEBI" id="CHEBI:58359"/>
        <dbReference type="ChEBI" id="CHEBI:58437"/>
        <dbReference type="ChEBI" id="CHEBI:456215"/>
        <dbReference type="EC" id="6.3.5.1"/>
    </reaction>
</comment>
<evidence type="ECO:0000259" key="10">
    <source>
        <dbReference type="PROSITE" id="PS50263"/>
    </source>
</evidence>
<evidence type="ECO:0000256" key="9">
    <source>
        <dbReference type="RuleBase" id="RU003811"/>
    </source>
</evidence>
<evidence type="ECO:0000256" key="8">
    <source>
        <dbReference type="PIRNR" id="PIRNR006630"/>
    </source>
</evidence>
<reference evidence="11 12" key="1">
    <citation type="submission" date="2009-04" db="EMBL/GenBank/DDBJ databases">
        <authorList>
            <person name="Sebastian Y."/>
            <person name="Madupu R."/>
            <person name="Durkin A.S."/>
            <person name="Torralba M."/>
            <person name="Methe B."/>
            <person name="Sutton G.G."/>
            <person name="Strausberg R.L."/>
            <person name="Nelson K.E."/>
        </authorList>
    </citation>
    <scope>NUCLEOTIDE SEQUENCE [LARGE SCALE GENOMIC DNA]</scope>
    <source>
        <strain evidence="12">ATCC 35406 / BCRC 14492 / JCM 8526 / NCTC 13058 / HG 370</strain>
    </source>
</reference>
<feature type="binding site" evidence="7">
    <location>
        <begin position="355"/>
        <end position="362"/>
    </location>
    <ligand>
        <name>ATP</name>
        <dbReference type="ChEBI" id="CHEBI:30616"/>
    </ligand>
</feature>
<feature type="binding site" evidence="7">
    <location>
        <position position="605"/>
    </location>
    <ligand>
        <name>deamido-NAD(+)</name>
        <dbReference type="ChEBI" id="CHEBI:58437"/>
        <note>ligand shared between two neighboring subunits</note>
    </ligand>
</feature>
<dbReference type="GO" id="GO:0003952">
    <property type="term" value="F:NAD+ synthase (glutamine-hydrolyzing) activity"/>
    <property type="evidence" value="ECO:0007669"/>
    <property type="project" value="UniProtKB-UniRule"/>
</dbReference>
<dbReference type="NCBIfam" id="TIGR00552">
    <property type="entry name" value="nadE"/>
    <property type="match status" value="1"/>
</dbReference>
<dbReference type="SUPFAM" id="SSF52402">
    <property type="entry name" value="Adenine nucleotide alpha hydrolases-like"/>
    <property type="match status" value="1"/>
</dbReference>
<dbReference type="PANTHER" id="PTHR23090:SF9">
    <property type="entry name" value="GLUTAMINE-DEPENDENT NAD(+) SYNTHETASE"/>
    <property type="match status" value="1"/>
</dbReference>
<keyword evidence="12" id="KW-1185">Reference proteome</keyword>
<dbReference type="RefSeq" id="WP_004333414.1">
    <property type="nucleotide sequence ID" value="NZ_ACNN01000018.1"/>
</dbReference>
<dbReference type="eggNOG" id="COG0388">
    <property type="taxonomic scope" value="Bacteria"/>
</dbReference>
<feature type="active site" description="Nucleophile; for glutaminase activity" evidence="7">
    <location>
        <position position="168"/>
    </location>
</feature>
<name>C3JAA0_POREA</name>
<organism evidence="11 12">
    <name type="scientific">Porphyromonas endodontalis (strain ATCC 35406 / DSM 24491 / JCM 8526 / CCUG 16442 / BCRC 14492 / NCTC 13058 / HG 370)</name>
    <name type="common">Bacteroides endodontalis</name>
    <dbReference type="NCBI Taxonomy" id="553175"/>
    <lineage>
        <taxon>Bacteria</taxon>
        <taxon>Pseudomonadati</taxon>
        <taxon>Bacteroidota</taxon>
        <taxon>Bacteroidia</taxon>
        <taxon>Bacteroidales</taxon>
        <taxon>Porphyromonadaceae</taxon>
        <taxon>Porphyromonas</taxon>
    </lineage>
</organism>
<evidence type="ECO:0000256" key="3">
    <source>
        <dbReference type="ARBA" id="ARBA00022598"/>
    </source>
</evidence>
<dbReference type="SUPFAM" id="SSF56317">
    <property type="entry name" value="Carbon-nitrogen hydrolase"/>
    <property type="match status" value="1"/>
</dbReference>
<dbReference type="NCBIfam" id="NF002730">
    <property type="entry name" value="PRK02628.1"/>
    <property type="match status" value="1"/>
</dbReference>
<sequence length="647" mass="72822">MKQGYVKVAAAVPYVKVADCYYNVERISEMVHQADAQGVEIVTFPELSVTGYTCGDLFLQPFLLDEANAALCQLVRDTADTRTLVIVGMPVRVEEKLFNSAVVFQQGHILGAIPKTYLPNYREFQEKRWFSPSDVLQYKTVRIGEHTVPIGRNILFRSGRVGIGIEICEDMWTPYTPGTRLSLYGAHIIFNLSASNENAGKHNYLRSIISGLSSQGLCGYVYVSCGYGESSTDLVYTGKAFISEIGKIVKEMKRFEYCERMIVSDIDVSHVQTERLLNSSFKSAVSHFTQEELTEIPFALRSEEESAPVDRPIERNPFMPTGVDPDERCEEMFQIQVCGLVQRLRHMKAEHAVIGISGGLDSTLALLVTVRAFDILGLPHSNIIGVTMPGFGTSTRTRENAHKMMRHLGVTLQEIDITEACMQHFAAIGHDPEVHDTTYENVQARERTQLLMDIANRYNAPVIGTGDLSEIALGWCTYNGDHMSMYSVNATVAKTSVALIIDWHARVLSHGDEVLKKTLLDVVDTPISPELIPGVNGDEPHQKTQEAIGPYELHDFFIYHFLFKKNQPSKIFYLARVAFEGIYPPSVIKRYMLLFFRRFFSQQYKRNCMPDGPKVGAVSLSPRGEWRMPSDAVSSMWIREIEQLPED</sequence>
<comment type="similarity">
    <text evidence="9">Belongs to the NAD synthetase family.</text>
</comment>
<dbReference type="Gene3D" id="3.40.50.620">
    <property type="entry name" value="HUPs"/>
    <property type="match status" value="1"/>
</dbReference>
<feature type="binding site" evidence="7">
    <location>
        <position position="470"/>
    </location>
    <ligand>
        <name>deamido-NAD(+)</name>
        <dbReference type="ChEBI" id="CHEBI:58437"/>
        <note>ligand shared between two neighboring subunits</note>
    </ligand>
</feature>
<dbReference type="InterPro" id="IPR022310">
    <property type="entry name" value="NAD/GMP_synthase"/>
</dbReference>
<proteinExistence type="inferred from homology"/>
<gene>
    <name evidence="7 11" type="primary">nadE</name>
    <name evidence="11" type="ORF">POREN0001_1588</name>
</gene>
<dbReference type="HAMAP" id="MF_02090">
    <property type="entry name" value="NadE_glutamine_dep"/>
    <property type="match status" value="1"/>
</dbReference>
<dbReference type="InterPro" id="IPR003694">
    <property type="entry name" value="NAD_synthase"/>
</dbReference>
<dbReference type="PANTHER" id="PTHR23090">
    <property type="entry name" value="NH 3 /GLUTAMINE-DEPENDENT NAD + SYNTHETASE"/>
    <property type="match status" value="1"/>
</dbReference>
<dbReference type="InterPro" id="IPR003010">
    <property type="entry name" value="C-N_Hydrolase"/>
</dbReference>
<dbReference type="CDD" id="cd00553">
    <property type="entry name" value="NAD_synthase"/>
    <property type="match status" value="1"/>
</dbReference>
<evidence type="ECO:0000256" key="5">
    <source>
        <dbReference type="ARBA" id="ARBA00022840"/>
    </source>
</evidence>
<dbReference type="PIRSF" id="PIRSF006630">
    <property type="entry name" value="NADS_GAT"/>
    <property type="match status" value="1"/>
</dbReference>
<evidence type="ECO:0000313" key="12">
    <source>
        <dbReference type="Proteomes" id="UP000004295"/>
    </source>
</evidence>
<dbReference type="GO" id="GO:0008795">
    <property type="term" value="F:NAD+ synthase activity"/>
    <property type="evidence" value="ECO:0007669"/>
    <property type="project" value="UniProtKB-UniRule"/>
</dbReference>